<dbReference type="Proteomes" id="UP001597145">
    <property type="component" value="Unassembled WGS sequence"/>
</dbReference>
<comment type="caution">
    <text evidence="3">The sequence shown here is derived from an EMBL/GenBank/DDBJ whole genome shotgun (WGS) entry which is preliminary data.</text>
</comment>
<keyword evidence="4" id="KW-1185">Reference proteome</keyword>
<evidence type="ECO:0000256" key="1">
    <source>
        <dbReference type="ARBA" id="ARBA00023002"/>
    </source>
</evidence>
<dbReference type="EMBL" id="JBHUCP010000019">
    <property type="protein sequence ID" value="MFD1532617.1"/>
    <property type="molecule type" value="Genomic_DNA"/>
</dbReference>
<dbReference type="InterPro" id="IPR050268">
    <property type="entry name" value="NADH-dep_flavin_reductase"/>
</dbReference>
<dbReference type="PANTHER" id="PTHR30466:SF1">
    <property type="entry name" value="FMN REDUCTASE (NADH) RUTF"/>
    <property type="match status" value="1"/>
</dbReference>
<dbReference type="EC" id="1.-.-.-" evidence="3"/>
<evidence type="ECO:0000313" key="4">
    <source>
        <dbReference type="Proteomes" id="UP001597145"/>
    </source>
</evidence>
<dbReference type="InterPro" id="IPR002563">
    <property type="entry name" value="Flavin_Rdtase-like_dom"/>
</dbReference>
<name>A0ABW4FQU2_9PSEU</name>
<evidence type="ECO:0000313" key="3">
    <source>
        <dbReference type="EMBL" id="MFD1532617.1"/>
    </source>
</evidence>
<dbReference type="PANTHER" id="PTHR30466">
    <property type="entry name" value="FLAVIN REDUCTASE"/>
    <property type="match status" value="1"/>
</dbReference>
<sequence length="196" mass="20447">MATSALARRGEGTSLSTIDFSGRPDSQTFRSVFSQLPSGVTVITTVAPSGSPRGMTASAVCSLSLDPLLLLVCIDNRSGTLATLLDCGRFAVNILRDRHGEVAEAFTGPGPRFAGLAHSYADGLPVLDDALAWLSCRVHAAHPEGDHTIVVGAVTATGRSHGEPLVWHAGSYRSLAPSALLSHQAISRRRSGSCSK</sequence>
<dbReference type="GO" id="GO:0016491">
    <property type="term" value="F:oxidoreductase activity"/>
    <property type="evidence" value="ECO:0007669"/>
    <property type="project" value="UniProtKB-KW"/>
</dbReference>
<keyword evidence="1 3" id="KW-0560">Oxidoreductase</keyword>
<dbReference type="RefSeq" id="WP_343978085.1">
    <property type="nucleotide sequence ID" value="NZ_BAAAJG010000010.1"/>
</dbReference>
<evidence type="ECO:0000259" key="2">
    <source>
        <dbReference type="SMART" id="SM00903"/>
    </source>
</evidence>
<protein>
    <submittedName>
        <fullName evidence="3">Flavin reductase family protein</fullName>
        <ecNumber evidence="3">1.-.-.-</ecNumber>
    </submittedName>
</protein>
<dbReference type="SMART" id="SM00903">
    <property type="entry name" value="Flavin_Reduct"/>
    <property type="match status" value="1"/>
</dbReference>
<reference evidence="4" key="1">
    <citation type="journal article" date="2019" name="Int. J. Syst. Evol. Microbiol.">
        <title>The Global Catalogue of Microorganisms (GCM) 10K type strain sequencing project: providing services to taxonomists for standard genome sequencing and annotation.</title>
        <authorList>
            <consortium name="The Broad Institute Genomics Platform"/>
            <consortium name="The Broad Institute Genome Sequencing Center for Infectious Disease"/>
            <person name="Wu L."/>
            <person name="Ma J."/>
        </authorList>
    </citation>
    <scope>NUCLEOTIDE SEQUENCE [LARGE SCALE GENOMIC DNA]</scope>
    <source>
        <strain evidence="4">JCM 12165</strain>
    </source>
</reference>
<dbReference type="SUPFAM" id="SSF50475">
    <property type="entry name" value="FMN-binding split barrel"/>
    <property type="match status" value="1"/>
</dbReference>
<proteinExistence type="predicted"/>
<dbReference type="Pfam" id="PF01613">
    <property type="entry name" value="Flavin_Reduct"/>
    <property type="match status" value="1"/>
</dbReference>
<feature type="domain" description="Flavin reductase like" evidence="2">
    <location>
        <begin position="33"/>
        <end position="174"/>
    </location>
</feature>
<dbReference type="InterPro" id="IPR012349">
    <property type="entry name" value="Split_barrel_FMN-bd"/>
</dbReference>
<gene>
    <name evidence="3" type="ORF">ACFSCY_24635</name>
</gene>
<accession>A0ABW4FQU2</accession>
<organism evidence="3 4">
    <name type="scientific">Pseudonocardia aurantiaca</name>
    <dbReference type="NCBI Taxonomy" id="75290"/>
    <lineage>
        <taxon>Bacteria</taxon>
        <taxon>Bacillati</taxon>
        <taxon>Actinomycetota</taxon>
        <taxon>Actinomycetes</taxon>
        <taxon>Pseudonocardiales</taxon>
        <taxon>Pseudonocardiaceae</taxon>
        <taxon>Pseudonocardia</taxon>
    </lineage>
</organism>
<dbReference type="Gene3D" id="2.30.110.10">
    <property type="entry name" value="Electron Transport, Fmn-binding Protein, Chain A"/>
    <property type="match status" value="1"/>
</dbReference>